<accession>A0A9D9H767</accession>
<dbReference type="EC" id="5.2.1.8" evidence="6"/>
<reference evidence="8" key="2">
    <citation type="journal article" date="2021" name="PeerJ">
        <title>Extensive microbial diversity within the chicken gut microbiome revealed by metagenomics and culture.</title>
        <authorList>
            <person name="Gilroy R."/>
            <person name="Ravi A."/>
            <person name="Getino M."/>
            <person name="Pursley I."/>
            <person name="Horton D.L."/>
            <person name="Alikhan N.F."/>
            <person name="Baker D."/>
            <person name="Gharbi K."/>
            <person name="Hall N."/>
            <person name="Watson M."/>
            <person name="Adriaenssens E.M."/>
            <person name="Foster-Nyarko E."/>
            <person name="Jarju S."/>
            <person name="Secka A."/>
            <person name="Antonio M."/>
            <person name="Oren A."/>
            <person name="Chaudhuri R.R."/>
            <person name="La Ragione R."/>
            <person name="Hildebrand F."/>
            <person name="Pallen M.J."/>
        </authorList>
    </citation>
    <scope>NUCLEOTIDE SEQUENCE</scope>
    <source>
        <strain evidence="8">G3-4614</strain>
    </source>
</reference>
<comment type="caution">
    <text evidence="8">The sequence shown here is derived from an EMBL/GenBank/DDBJ whole genome shotgun (WGS) entry which is preliminary data.</text>
</comment>
<name>A0A9D9H767_9BACT</name>
<evidence type="ECO:0000256" key="1">
    <source>
        <dbReference type="ARBA" id="ARBA00000971"/>
    </source>
</evidence>
<dbReference type="Gene3D" id="1.10.287.460">
    <property type="entry name" value="Peptidyl-prolyl cis-trans isomerase, FKBP-type, N-terminal domain"/>
    <property type="match status" value="1"/>
</dbReference>
<dbReference type="GO" id="GO:0003755">
    <property type="term" value="F:peptidyl-prolyl cis-trans isomerase activity"/>
    <property type="evidence" value="ECO:0007669"/>
    <property type="project" value="UniProtKB-UniRule"/>
</dbReference>
<dbReference type="AlphaFoldDB" id="A0A9D9H767"/>
<dbReference type="InterPro" id="IPR000774">
    <property type="entry name" value="PPIase_FKBP_N"/>
</dbReference>
<dbReference type="PROSITE" id="PS51257">
    <property type="entry name" value="PROKAR_LIPOPROTEIN"/>
    <property type="match status" value="1"/>
</dbReference>
<protein>
    <recommendedName>
        <fullName evidence="6">Peptidyl-prolyl cis-trans isomerase</fullName>
        <ecNumber evidence="6">5.2.1.8</ecNumber>
    </recommendedName>
</protein>
<organism evidence="8 9">
    <name type="scientific">Candidatus Caccoplasma merdipullorum</name>
    <dbReference type="NCBI Taxonomy" id="2840718"/>
    <lineage>
        <taxon>Bacteria</taxon>
        <taxon>Pseudomonadati</taxon>
        <taxon>Bacteroidota</taxon>
        <taxon>Bacteroidia</taxon>
        <taxon>Bacteroidales</taxon>
        <taxon>Bacteroidaceae</taxon>
        <taxon>Bacteroidaceae incertae sedis</taxon>
        <taxon>Candidatus Caccoplasma</taxon>
    </lineage>
</organism>
<dbReference type="InterPro" id="IPR046357">
    <property type="entry name" value="PPIase_dom_sf"/>
</dbReference>
<dbReference type="Pfam" id="PF00254">
    <property type="entry name" value="FKBP_C"/>
    <property type="match status" value="1"/>
</dbReference>
<dbReference type="GO" id="GO:0006457">
    <property type="term" value="P:protein folding"/>
    <property type="evidence" value="ECO:0007669"/>
    <property type="project" value="InterPro"/>
</dbReference>
<comment type="catalytic activity">
    <reaction evidence="1 5 6">
        <text>[protein]-peptidylproline (omega=180) = [protein]-peptidylproline (omega=0)</text>
        <dbReference type="Rhea" id="RHEA:16237"/>
        <dbReference type="Rhea" id="RHEA-COMP:10747"/>
        <dbReference type="Rhea" id="RHEA-COMP:10748"/>
        <dbReference type="ChEBI" id="CHEBI:83833"/>
        <dbReference type="ChEBI" id="CHEBI:83834"/>
        <dbReference type="EC" id="5.2.1.8"/>
    </reaction>
</comment>
<evidence type="ECO:0000256" key="4">
    <source>
        <dbReference type="ARBA" id="ARBA00023235"/>
    </source>
</evidence>
<dbReference type="InterPro" id="IPR001179">
    <property type="entry name" value="PPIase_FKBP_dom"/>
</dbReference>
<proteinExistence type="inferred from homology"/>
<keyword evidence="3 5" id="KW-0697">Rotamase</keyword>
<comment type="similarity">
    <text evidence="2 6">Belongs to the FKBP-type PPIase family.</text>
</comment>
<dbReference type="Pfam" id="PF01346">
    <property type="entry name" value="FKBP_N"/>
    <property type="match status" value="1"/>
</dbReference>
<dbReference type="PROSITE" id="PS50059">
    <property type="entry name" value="FKBP_PPIASE"/>
    <property type="match status" value="1"/>
</dbReference>
<dbReference type="Proteomes" id="UP000823636">
    <property type="component" value="Unassembled WGS sequence"/>
</dbReference>
<evidence type="ECO:0000256" key="6">
    <source>
        <dbReference type="RuleBase" id="RU003915"/>
    </source>
</evidence>
<dbReference type="PANTHER" id="PTHR43811:SF19">
    <property type="entry name" value="39 KDA FK506-BINDING NUCLEAR PROTEIN"/>
    <property type="match status" value="1"/>
</dbReference>
<dbReference type="Gene3D" id="3.10.50.40">
    <property type="match status" value="1"/>
</dbReference>
<reference evidence="8" key="1">
    <citation type="submission" date="2020-10" db="EMBL/GenBank/DDBJ databases">
        <authorList>
            <person name="Gilroy R."/>
        </authorList>
    </citation>
    <scope>NUCLEOTIDE SEQUENCE</scope>
    <source>
        <strain evidence="8">G3-4614</strain>
    </source>
</reference>
<evidence type="ECO:0000259" key="7">
    <source>
        <dbReference type="PROSITE" id="PS50059"/>
    </source>
</evidence>
<dbReference type="SUPFAM" id="SSF54534">
    <property type="entry name" value="FKBP-like"/>
    <property type="match status" value="1"/>
</dbReference>
<dbReference type="InterPro" id="IPR036944">
    <property type="entry name" value="PPIase_FKBP_N_sf"/>
</dbReference>
<dbReference type="PANTHER" id="PTHR43811">
    <property type="entry name" value="FKBP-TYPE PEPTIDYL-PROLYL CIS-TRANS ISOMERASE FKPA"/>
    <property type="match status" value="1"/>
</dbReference>
<keyword evidence="4 5" id="KW-0413">Isomerase</keyword>
<evidence type="ECO:0000313" key="8">
    <source>
        <dbReference type="EMBL" id="MBO8438846.1"/>
    </source>
</evidence>
<evidence type="ECO:0000256" key="3">
    <source>
        <dbReference type="ARBA" id="ARBA00023110"/>
    </source>
</evidence>
<evidence type="ECO:0000256" key="5">
    <source>
        <dbReference type="PROSITE-ProRule" id="PRU00277"/>
    </source>
</evidence>
<feature type="domain" description="PPIase FKBP-type" evidence="7">
    <location>
        <begin position="204"/>
        <end position="286"/>
    </location>
</feature>
<sequence length="286" mass="31018">MKKRILFGAVMAVSIMTAGLTSCNKGGECKLKTSQDSLSYAEGIIFANMYINQLKNDPNIEIKAFLKGFNAALNADSSEYSYRAGASVGMGTQMRLKYEGDVLGMTVDKKIFMKAFSAAINEDSTIIPVNEAGDIFNAIRDEAFAKKMAEEEAKLAENPIAKENLAKGEAFLAEKEKEAGIKKTESGLLYKVIKEGKGEKAKDNSVIKMNYRGTLIDGTEFDKGEDVSARVGQFIPGFNEGLKLMAPGAKYQFIIPANIAYGVRGAGDKIPANSVIIFDVELKEAK</sequence>
<dbReference type="EMBL" id="JADIMW010000083">
    <property type="protein sequence ID" value="MBO8438846.1"/>
    <property type="molecule type" value="Genomic_DNA"/>
</dbReference>
<evidence type="ECO:0000256" key="2">
    <source>
        <dbReference type="ARBA" id="ARBA00006577"/>
    </source>
</evidence>
<gene>
    <name evidence="8" type="ORF">IAC54_08150</name>
</gene>
<evidence type="ECO:0000313" key="9">
    <source>
        <dbReference type="Proteomes" id="UP000823636"/>
    </source>
</evidence>